<evidence type="ECO:0000313" key="4">
    <source>
        <dbReference type="EMBL" id="KAF4448399.1"/>
    </source>
</evidence>
<gene>
    <name evidence="4" type="ORF">F53441_8207</name>
</gene>
<dbReference type="AlphaFoldDB" id="A0A8H4KEP9"/>
<dbReference type="PANTHER" id="PTHR10366:SF562">
    <property type="entry name" value="ALDEHYDE REDUCTASE II (AFU_ORTHOLOGUE AFUA_1G11360)"/>
    <property type="match status" value="1"/>
</dbReference>
<accession>A0A8H4KEP9</accession>
<keyword evidence="5" id="KW-1185">Reference proteome</keyword>
<evidence type="ECO:0000256" key="1">
    <source>
        <dbReference type="ARBA" id="ARBA00023002"/>
    </source>
</evidence>
<organism evidence="4 5">
    <name type="scientific">Fusarium austroafricanum</name>
    <dbReference type="NCBI Taxonomy" id="2364996"/>
    <lineage>
        <taxon>Eukaryota</taxon>
        <taxon>Fungi</taxon>
        <taxon>Dikarya</taxon>
        <taxon>Ascomycota</taxon>
        <taxon>Pezizomycotina</taxon>
        <taxon>Sordariomycetes</taxon>
        <taxon>Hypocreomycetidae</taxon>
        <taxon>Hypocreales</taxon>
        <taxon>Nectriaceae</taxon>
        <taxon>Fusarium</taxon>
        <taxon>Fusarium concolor species complex</taxon>
    </lineage>
</organism>
<comment type="caution">
    <text evidence="4">The sequence shown here is derived from an EMBL/GenBank/DDBJ whole genome shotgun (WGS) entry which is preliminary data.</text>
</comment>
<dbReference type="PANTHER" id="PTHR10366">
    <property type="entry name" value="NAD DEPENDENT EPIMERASE/DEHYDRATASE"/>
    <property type="match status" value="1"/>
</dbReference>
<protein>
    <recommendedName>
        <fullName evidence="3">NAD-dependent epimerase/dehydratase domain-containing protein</fullName>
    </recommendedName>
</protein>
<dbReference type="Pfam" id="PF01370">
    <property type="entry name" value="Epimerase"/>
    <property type="match status" value="1"/>
</dbReference>
<dbReference type="GO" id="GO:0016616">
    <property type="term" value="F:oxidoreductase activity, acting on the CH-OH group of donors, NAD or NADP as acceptor"/>
    <property type="evidence" value="ECO:0007669"/>
    <property type="project" value="TreeGrafter"/>
</dbReference>
<name>A0A8H4KEP9_9HYPO</name>
<dbReference type="InterPro" id="IPR036291">
    <property type="entry name" value="NAD(P)-bd_dom_sf"/>
</dbReference>
<evidence type="ECO:0000259" key="3">
    <source>
        <dbReference type="Pfam" id="PF01370"/>
    </source>
</evidence>
<reference evidence="4" key="1">
    <citation type="submission" date="2020-01" db="EMBL/GenBank/DDBJ databases">
        <title>Identification and distribution of gene clusters putatively required for synthesis of sphingolipid metabolism inhibitors in phylogenetically diverse species of the filamentous fungus Fusarium.</title>
        <authorList>
            <person name="Kim H.-S."/>
            <person name="Busman M."/>
            <person name="Brown D.W."/>
            <person name="Divon H."/>
            <person name="Uhlig S."/>
            <person name="Proctor R.H."/>
        </authorList>
    </citation>
    <scope>NUCLEOTIDE SEQUENCE</scope>
    <source>
        <strain evidence="4">NRRL 53441</strain>
    </source>
</reference>
<keyword evidence="1" id="KW-0560">Oxidoreductase</keyword>
<proteinExistence type="inferred from homology"/>
<dbReference type="Proteomes" id="UP000605986">
    <property type="component" value="Unassembled WGS sequence"/>
</dbReference>
<comment type="similarity">
    <text evidence="2">Belongs to the NAD(P)-dependent epimerase/dehydratase family. Dihydroflavonol-4-reductase subfamily.</text>
</comment>
<evidence type="ECO:0000256" key="2">
    <source>
        <dbReference type="ARBA" id="ARBA00023445"/>
    </source>
</evidence>
<sequence>MPSISDTSLAIPKGSTILVTGVNGFIGSHVANEFLERGYIVRGTARNVSKAAWIKHLFEQQYGQHKFALWPVADLTSPDAFDEVMKGVSAVVHVASPLGLDSGTETMIPDAVASALNALSAANKQPSVKRFVYTSSSTAAVFPEPEVSGVVITKDTWNDKALSIMRSSSSAPEWYVAYAASKVEAERAVWDFYHNNATRRSDLVVNTVLPSTNFGKSLDPINQGYPSTSSFIQTLWNGTSLELLKNASPQYFIDVQDDAKLHVAGTLLTDVQGERIFPWAETWNLDQILVILREQNSNRNFVKNFQSMQYLADVEKPRLRAIQLLQALGERGFISLEESIRLNSEHFASAA</sequence>
<dbReference type="OrthoDB" id="2735536at2759"/>
<dbReference type="EMBL" id="JAADJG010000342">
    <property type="protein sequence ID" value="KAF4448399.1"/>
    <property type="molecule type" value="Genomic_DNA"/>
</dbReference>
<dbReference type="InterPro" id="IPR001509">
    <property type="entry name" value="Epimerase_deHydtase"/>
</dbReference>
<dbReference type="Gene3D" id="3.40.50.720">
    <property type="entry name" value="NAD(P)-binding Rossmann-like Domain"/>
    <property type="match status" value="1"/>
</dbReference>
<dbReference type="SUPFAM" id="SSF51735">
    <property type="entry name" value="NAD(P)-binding Rossmann-fold domains"/>
    <property type="match status" value="1"/>
</dbReference>
<evidence type="ECO:0000313" key="5">
    <source>
        <dbReference type="Proteomes" id="UP000605986"/>
    </source>
</evidence>
<feature type="domain" description="NAD-dependent epimerase/dehydratase" evidence="3">
    <location>
        <begin position="17"/>
        <end position="263"/>
    </location>
</feature>
<dbReference type="InterPro" id="IPR050425">
    <property type="entry name" value="NAD(P)_dehydrat-like"/>
</dbReference>